<sequence>MATCNSNYLPEYAMLHVGKSKIQHSRALSRESASCYDSNIDFDMKNCAVGLQAYPWLQKGPSSCHSNATAAATIHIHHVVSVKVFTQFLLLLLLLHCTV</sequence>
<accession>A0A811VHU8</accession>
<gene>
    <name evidence="1" type="ORF">CCAP1982_LOCUS22563</name>
</gene>
<dbReference type="EMBL" id="CAJHJT010000056">
    <property type="protein sequence ID" value="CAD7014564.1"/>
    <property type="molecule type" value="Genomic_DNA"/>
</dbReference>
<proteinExistence type="predicted"/>
<reference evidence="1" key="1">
    <citation type="submission" date="2020-11" db="EMBL/GenBank/DDBJ databases">
        <authorList>
            <person name="Whitehead M."/>
        </authorList>
    </citation>
    <scope>NUCLEOTIDE SEQUENCE</scope>
    <source>
        <strain evidence="1">EGII</strain>
    </source>
</reference>
<keyword evidence="2" id="KW-1185">Reference proteome</keyword>
<organism evidence="1 2">
    <name type="scientific">Ceratitis capitata</name>
    <name type="common">Mediterranean fruit fly</name>
    <name type="synonym">Tephritis capitata</name>
    <dbReference type="NCBI Taxonomy" id="7213"/>
    <lineage>
        <taxon>Eukaryota</taxon>
        <taxon>Metazoa</taxon>
        <taxon>Ecdysozoa</taxon>
        <taxon>Arthropoda</taxon>
        <taxon>Hexapoda</taxon>
        <taxon>Insecta</taxon>
        <taxon>Pterygota</taxon>
        <taxon>Neoptera</taxon>
        <taxon>Endopterygota</taxon>
        <taxon>Diptera</taxon>
        <taxon>Brachycera</taxon>
        <taxon>Muscomorpha</taxon>
        <taxon>Tephritoidea</taxon>
        <taxon>Tephritidae</taxon>
        <taxon>Ceratitis</taxon>
        <taxon>Ceratitis</taxon>
    </lineage>
</organism>
<protein>
    <submittedName>
        <fullName evidence="1">(Mediterranean fruit fly) hypothetical protein</fullName>
    </submittedName>
</protein>
<name>A0A811VHU8_CERCA</name>
<dbReference type="AlphaFoldDB" id="A0A811VHU8"/>
<evidence type="ECO:0000313" key="2">
    <source>
        <dbReference type="Proteomes" id="UP000606786"/>
    </source>
</evidence>
<dbReference type="Proteomes" id="UP000606786">
    <property type="component" value="Unassembled WGS sequence"/>
</dbReference>
<evidence type="ECO:0000313" key="1">
    <source>
        <dbReference type="EMBL" id="CAD7014564.1"/>
    </source>
</evidence>
<comment type="caution">
    <text evidence="1">The sequence shown here is derived from an EMBL/GenBank/DDBJ whole genome shotgun (WGS) entry which is preliminary data.</text>
</comment>